<dbReference type="Proteomes" id="UP000196320">
    <property type="component" value="Unassembled WGS sequence"/>
</dbReference>
<accession>A0A1R4KR27</accession>
<evidence type="ECO:0000313" key="1">
    <source>
        <dbReference type="EMBL" id="SJN46728.1"/>
    </source>
</evidence>
<dbReference type="AlphaFoldDB" id="A0A1R4KR27"/>
<sequence>MQLNNSGFAPTPPYGSPFDELRVHIRPVFRSQLSPAAAITALLLLPTSPVMSTTESELTASISASVIVGAPGGGVG</sequence>
<reference evidence="1 2" key="1">
    <citation type="submission" date="2017-02" db="EMBL/GenBank/DDBJ databases">
        <authorList>
            <person name="Peterson S.W."/>
        </authorList>
    </citation>
    <scope>NUCLEOTIDE SEQUENCE [LARGE SCALE GENOMIC DNA]</scope>
    <source>
        <strain evidence="1 2">B Mb 05.01</strain>
    </source>
</reference>
<keyword evidence="2" id="KW-1185">Reference proteome</keyword>
<dbReference type="EMBL" id="FUKO01000044">
    <property type="protein sequence ID" value="SJN46728.1"/>
    <property type="molecule type" value="Genomic_DNA"/>
</dbReference>
<proteinExistence type="predicted"/>
<organism evidence="1 2">
    <name type="scientific">Microbacterium esteraromaticum</name>
    <dbReference type="NCBI Taxonomy" id="57043"/>
    <lineage>
        <taxon>Bacteria</taxon>
        <taxon>Bacillati</taxon>
        <taxon>Actinomycetota</taxon>
        <taxon>Actinomycetes</taxon>
        <taxon>Micrococcales</taxon>
        <taxon>Microbacteriaceae</taxon>
        <taxon>Microbacterium</taxon>
    </lineage>
</organism>
<protein>
    <submittedName>
        <fullName evidence="1">Uncharacterized protein</fullName>
    </submittedName>
</protein>
<evidence type="ECO:0000313" key="2">
    <source>
        <dbReference type="Proteomes" id="UP000196320"/>
    </source>
</evidence>
<name>A0A1R4KR27_9MICO</name>
<gene>
    <name evidence="1" type="ORF">FM104_15275</name>
</gene>